<accession>A0ABT1PD46</accession>
<reference evidence="2 3" key="1">
    <citation type="submission" date="2022-06" db="EMBL/GenBank/DDBJ databases">
        <title>Draft genome sequence of type strain Streptomyces rubrisoli DSM 42083.</title>
        <authorList>
            <person name="Duangmal K."/>
            <person name="Klaysubun C."/>
        </authorList>
    </citation>
    <scope>NUCLEOTIDE SEQUENCE [LARGE SCALE GENOMIC DNA]</scope>
    <source>
        <strain evidence="2 3">DSM 42083</strain>
    </source>
</reference>
<feature type="region of interest" description="Disordered" evidence="1">
    <location>
        <begin position="75"/>
        <end position="108"/>
    </location>
</feature>
<keyword evidence="3" id="KW-1185">Reference proteome</keyword>
<feature type="compositionally biased region" description="Basic and acidic residues" evidence="1">
    <location>
        <begin position="87"/>
        <end position="104"/>
    </location>
</feature>
<dbReference type="EMBL" id="JANFNH010000014">
    <property type="protein sequence ID" value="MCQ4043281.1"/>
    <property type="molecule type" value="Genomic_DNA"/>
</dbReference>
<name>A0ABT1PD46_9ACTN</name>
<organism evidence="2 3">
    <name type="scientific">Streptantibioticus rubrisoli</name>
    <dbReference type="NCBI Taxonomy" id="1387313"/>
    <lineage>
        <taxon>Bacteria</taxon>
        <taxon>Bacillati</taxon>
        <taxon>Actinomycetota</taxon>
        <taxon>Actinomycetes</taxon>
        <taxon>Kitasatosporales</taxon>
        <taxon>Streptomycetaceae</taxon>
        <taxon>Streptantibioticus</taxon>
    </lineage>
</organism>
<evidence type="ECO:0000313" key="3">
    <source>
        <dbReference type="Proteomes" id="UP001206206"/>
    </source>
</evidence>
<evidence type="ECO:0000256" key="1">
    <source>
        <dbReference type="SAM" id="MobiDB-lite"/>
    </source>
</evidence>
<sequence>MQDDATRDEYAQLRNAAIRLLDAMSDLESPSQQVDAAFQDLRAALSGDTSRRSGTEYGALDPFQHALAARRYAGQRAQPIPLPQRATELRRRLDGDRGLDERQPGEPSRNVVITELRAMIVAGLLEELAARLSPGAAFGPGRSGEELARLATDLAKELLDQTFVGE</sequence>
<protein>
    <submittedName>
        <fullName evidence="2">Uncharacterized protein</fullName>
    </submittedName>
</protein>
<proteinExistence type="predicted"/>
<dbReference type="RefSeq" id="WP_255928223.1">
    <property type="nucleotide sequence ID" value="NZ_JANFNH010000014.1"/>
</dbReference>
<gene>
    <name evidence="2" type="ORF">NON19_14895</name>
</gene>
<dbReference type="Proteomes" id="UP001206206">
    <property type="component" value="Unassembled WGS sequence"/>
</dbReference>
<evidence type="ECO:0000313" key="2">
    <source>
        <dbReference type="EMBL" id="MCQ4043281.1"/>
    </source>
</evidence>
<comment type="caution">
    <text evidence="2">The sequence shown here is derived from an EMBL/GenBank/DDBJ whole genome shotgun (WGS) entry which is preliminary data.</text>
</comment>